<evidence type="ECO:0000313" key="5">
    <source>
        <dbReference type="EMBL" id="GGK36577.1"/>
    </source>
</evidence>
<name>A0A917V4L4_9HYPH</name>
<accession>A0A917V4L4</accession>
<dbReference type="InterPro" id="IPR036707">
    <property type="entry name" value="MinE_sf"/>
</dbReference>
<comment type="caution">
    <text evidence="5">The sequence shown here is derived from an EMBL/GenBank/DDBJ whole genome shotgun (WGS) entry which is preliminary data.</text>
</comment>
<dbReference type="NCBIfam" id="TIGR01215">
    <property type="entry name" value="minE"/>
    <property type="match status" value="1"/>
</dbReference>
<dbReference type="Gene3D" id="3.30.1070.10">
    <property type="entry name" value="Cell division topological specificity factor MinE"/>
    <property type="match status" value="1"/>
</dbReference>
<keyword evidence="4 5" id="KW-0132">Cell division</keyword>
<dbReference type="GO" id="GO:0051301">
    <property type="term" value="P:cell division"/>
    <property type="evidence" value="ECO:0007669"/>
    <property type="project" value="UniProtKB-KW"/>
</dbReference>
<dbReference type="NCBIfam" id="NF001422">
    <property type="entry name" value="PRK00296.1"/>
    <property type="match status" value="1"/>
</dbReference>
<comment type="similarity">
    <text evidence="1 4">Belongs to the MinE family.</text>
</comment>
<evidence type="ECO:0000256" key="3">
    <source>
        <dbReference type="ARBA" id="ARBA00025265"/>
    </source>
</evidence>
<evidence type="ECO:0000256" key="2">
    <source>
        <dbReference type="ARBA" id="ARBA00020112"/>
    </source>
</evidence>
<proteinExistence type="inferred from homology"/>
<dbReference type="HAMAP" id="MF_00262">
    <property type="entry name" value="MinE"/>
    <property type="match status" value="1"/>
</dbReference>
<gene>
    <name evidence="4 5" type="primary">minE</name>
    <name evidence="5" type="ORF">GCM10011322_24460</name>
</gene>
<dbReference type="EMBL" id="BMMF01000006">
    <property type="protein sequence ID" value="GGK36577.1"/>
    <property type="molecule type" value="Genomic_DNA"/>
</dbReference>
<dbReference type="AlphaFoldDB" id="A0A917V4L4"/>
<evidence type="ECO:0000313" key="6">
    <source>
        <dbReference type="Proteomes" id="UP000600449"/>
    </source>
</evidence>
<reference evidence="5 6" key="1">
    <citation type="journal article" date="2014" name="Int. J. Syst. Evol. Microbiol.">
        <title>Complete genome sequence of Corynebacterium casei LMG S-19264T (=DSM 44701T), isolated from a smear-ripened cheese.</title>
        <authorList>
            <consortium name="US DOE Joint Genome Institute (JGI-PGF)"/>
            <person name="Walter F."/>
            <person name="Albersmeier A."/>
            <person name="Kalinowski J."/>
            <person name="Ruckert C."/>
        </authorList>
    </citation>
    <scope>NUCLEOTIDE SEQUENCE [LARGE SCALE GENOMIC DNA]</scope>
    <source>
        <strain evidence="5 6">CGMCC 1.9161</strain>
    </source>
</reference>
<evidence type="ECO:0000256" key="1">
    <source>
        <dbReference type="ARBA" id="ARBA00008168"/>
    </source>
</evidence>
<sequence>MNLFSMFSRRSSAPVARERLQVLLAHERAVIGNSDLVAVLREEILAVIAKHVPVEREKVRVKMDRGDQVSLLEVDIELPEMPQKAQKVA</sequence>
<dbReference type="SUPFAM" id="SSF55229">
    <property type="entry name" value="Cell division protein MinE topological specificity domain"/>
    <property type="match status" value="1"/>
</dbReference>
<protein>
    <recommendedName>
        <fullName evidence="2 4">Cell division topological specificity factor</fullName>
    </recommendedName>
</protein>
<organism evidence="5 6">
    <name type="scientific">Salinarimonas ramus</name>
    <dbReference type="NCBI Taxonomy" id="690164"/>
    <lineage>
        <taxon>Bacteria</taxon>
        <taxon>Pseudomonadati</taxon>
        <taxon>Pseudomonadota</taxon>
        <taxon>Alphaproteobacteria</taxon>
        <taxon>Hyphomicrobiales</taxon>
        <taxon>Salinarimonadaceae</taxon>
        <taxon>Salinarimonas</taxon>
    </lineage>
</organism>
<keyword evidence="6" id="KW-1185">Reference proteome</keyword>
<keyword evidence="4" id="KW-0131">Cell cycle</keyword>
<dbReference type="GO" id="GO:0032955">
    <property type="term" value="P:regulation of division septum assembly"/>
    <property type="evidence" value="ECO:0007669"/>
    <property type="project" value="InterPro"/>
</dbReference>
<dbReference type="InterPro" id="IPR005527">
    <property type="entry name" value="MinE"/>
</dbReference>
<comment type="function">
    <text evidence="3 4">Prevents the cell division inhibition by proteins MinC and MinD at internal division sites while permitting inhibition at polar sites. This ensures cell division at the proper site by restricting the formation of a division septum at the midpoint of the long axis of the cell.</text>
</comment>
<dbReference type="Proteomes" id="UP000600449">
    <property type="component" value="Unassembled WGS sequence"/>
</dbReference>
<dbReference type="RefSeq" id="WP_188913277.1">
    <property type="nucleotide sequence ID" value="NZ_BMMF01000006.1"/>
</dbReference>
<dbReference type="Pfam" id="PF03776">
    <property type="entry name" value="MinE"/>
    <property type="match status" value="1"/>
</dbReference>
<evidence type="ECO:0000256" key="4">
    <source>
        <dbReference type="HAMAP-Rule" id="MF_00262"/>
    </source>
</evidence>